<accession>A0ACB5T474</accession>
<sequence>MILISNPAALTIPGKLPFELQCLILKNLLLNYFSFSQDAHQDPEGLDRMRIPDMLAQFVSLCGHNNMIDGVLSIVIEESEFDAVIFNSPHFGQLVSFILAKSIKLRLLKLRFMNLLNLSDRQQLKQNVFSLMEFGCHEISAEKEFSQISQSNVLDHIGYLKFVTSLKLGNQEMRIFYNAGSFRHFRRLIHLSLVITNFQDVSFLNHIMSDLRNWFFASLSSTTTTTTTSTSSENRKRLSLISRIEDTDVPAEVHINQVRLLSELLVQNKDLNIELDISPYVLIPPSVWNCYSELVARHGKVKTLTIKLSQEYTEFGWMNNIPGLRNLTIKLDPLDDIPDTNNLIEISNCSVVNLMFSSNWPQTSIYFSGLSNTLKRIYLQNCTLTADFFITLPDSVELLSFYMVCLEKTFDSIRLPTSLNTLPMEYPLKQSRVSS</sequence>
<name>A0ACB5T474_AMBMO</name>
<reference evidence="1" key="1">
    <citation type="submission" date="2023-04" db="EMBL/GenBank/DDBJ databases">
        <title>Ambrosiozyma monospora NBRC 10751.</title>
        <authorList>
            <person name="Ichikawa N."/>
            <person name="Sato H."/>
            <person name="Tonouchi N."/>
        </authorList>
    </citation>
    <scope>NUCLEOTIDE SEQUENCE</scope>
    <source>
        <strain evidence="1">NBRC 10751</strain>
    </source>
</reference>
<protein>
    <submittedName>
        <fullName evidence="1">Unnamed protein product</fullName>
    </submittedName>
</protein>
<gene>
    <name evidence="1" type="ORF">Amon02_000457000</name>
</gene>
<proteinExistence type="predicted"/>
<dbReference type="EMBL" id="BSXS01003166">
    <property type="protein sequence ID" value="GME80684.1"/>
    <property type="molecule type" value="Genomic_DNA"/>
</dbReference>
<dbReference type="Proteomes" id="UP001165064">
    <property type="component" value="Unassembled WGS sequence"/>
</dbReference>
<evidence type="ECO:0000313" key="2">
    <source>
        <dbReference type="Proteomes" id="UP001165064"/>
    </source>
</evidence>
<comment type="caution">
    <text evidence="1">The sequence shown here is derived from an EMBL/GenBank/DDBJ whole genome shotgun (WGS) entry which is preliminary data.</text>
</comment>
<organism evidence="1 2">
    <name type="scientific">Ambrosiozyma monospora</name>
    <name type="common">Yeast</name>
    <name type="synonym">Endomycopsis monosporus</name>
    <dbReference type="NCBI Taxonomy" id="43982"/>
    <lineage>
        <taxon>Eukaryota</taxon>
        <taxon>Fungi</taxon>
        <taxon>Dikarya</taxon>
        <taxon>Ascomycota</taxon>
        <taxon>Saccharomycotina</taxon>
        <taxon>Pichiomycetes</taxon>
        <taxon>Pichiales</taxon>
        <taxon>Pichiaceae</taxon>
        <taxon>Ambrosiozyma</taxon>
    </lineage>
</organism>
<evidence type="ECO:0000313" key="1">
    <source>
        <dbReference type="EMBL" id="GME80684.1"/>
    </source>
</evidence>
<keyword evidence="2" id="KW-1185">Reference proteome</keyword>